<sequence>MQALSCAISAYPAHLLNKTGPKPIASLYSNSVSLSFNHNPLVPEVVEAADSLSSEFRAVENLVAYNTGRVLKAFKNARVGSHHFAGCTGYGHDEAGGREALDQVFAEIFGAESAIVRSQFFSGTHAITCALFALLRPGDELLAVAGAPYDTLEEVIGKRDSHGMGSLRDFGVEYREVPLAADGGLDWVALPVAIKPQTKCALIQRSCGYSWRKSLSVRDIERAIKIIKKQNPNCLVMVDNCYGEFVENIEPPMVVSALLFSFSIYCRVNLLLLVNGGQGADLIAGSLIKNPGGTIAPCGGYVAGSEKWVKAAAARLSAPGLGVNCGSTPGDIMRAFFQGLFLSPQMVGEAIKGSFLIAEVMSSKGYHVQPLPRFPRHDIVQAVQLGNREKLLAFCEAVQRSSPVASFTKPVAGFTPGYASEVIFADGTFIDGSTSELSCDGPLREPFSVFCQGGTHWTQWGIVLGENGVGFWLDNILV</sequence>
<comment type="caution">
    <text evidence="1">The sequence shown here is derived from an EMBL/GenBank/DDBJ whole genome shotgun (WGS) entry which is preliminary data.</text>
</comment>
<evidence type="ECO:0000313" key="1">
    <source>
        <dbReference type="EMBL" id="KAK6934313.1"/>
    </source>
</evidence>
<dbReference type="AlphaFoldDB" id="A0AAN8VFY4"/>
<feature type="non-terminal residue" evidence="1">
    <location>
        <position position="478"/>
    </location>
</feature>
<dbReference type="PANTHER" id="PTHR46658">
    <property type="entry name" value="CYS OR MET METABOLISM PYRIDOXAL-PHOSPHATE-DEPENDENT ENZYME"/>
    <property type="match status" value="1"/>
</dbReference>
<dbReference type="InterPro" id="IPR009651">
    <property type="entry name" value="Met_g_lyase_put"/>
</dbReference>
<dbReference type="InterPro" id="IPR015421">
    <property type="entry name" value="PyrdxlP-dep_Trfase_major"/>
</dbReference>
<dbReference type="Gene3D" id="3.90.1150.60">
    <property type="entry name" value="Methioning gamme-lyase, C-terminal domain"/>
    <property type="match status" value="2"/>
</dbReference>
<dbReference type="InterPro" id="IPR015424">
    <property type="entry name" value="PyrdxlP-dep_Trfase"/>
</dbReference>
<dbReference type="PANTHER" id="PTHR46658:SF1">
    <property type="entry name" value="CYS OR MET METABOLISM PYRIDOXAL-PHOSPHATE-DEPENDENT ENZYME"/>
    <property type="match status" value="1"/>
</dbReference>
<accession>A0AAN8VFY4</accession>
<dbReference type="Pfam" id="PF06838">
    <property type="entry name" value="Met_gamma_lyase"/>
    <property type="match status" value="2"/>
</dbReference>
<protein>
    <submittedName>
        <fullName evidence="1">Methionine gamma-lyase</fullName>
    </submittedName>
</protein>
<proteinExistence type="predicted"/>
<evidence type="ECO:0000313" key="2">
    <source>
        <dbReference type="Proteomes" id="UP001370490"/>
    </source>
</evidence>
<name>A0AAN8VFY4_9MAGN</name>
<keyword evidence="2" id="KW-1185">Reference proteome</keyword>
<dbReference type="SUPFAM" id="SSF53383">
    <property type="entry name" value="PLP-dependent transferases"/>
    <property type="match status" value="1"/>
</dbReference>
<dbReference type="EMBL" id="JBAMMX010000008">
    <property type="protein sequence ID" value="KAK6934313.1"/>
    <property type="molecule type" value="Genomic_DNA"/>
</dbReference>
<organism evidence="1 2">
    <name type="scientific">Dillenia turbinata</name>
    <dbReference type="NCBI Taxonomy" id="194707"/>
    <lineage>
        <taxon>Eukaryota</taxon>
        <taxon>Viridiplantae</taxon>
        <taxon>Streptophyta</taxon>
        <taxon>Embryophyta</taxon>
        <taxon>Tracheophyta</taxon>
        <taxon>Spermatophyta</taxon>
        <taxon>Magnoliopsida</taxon>
        <taxon>eudicotyledons</taxon>
        <taxon>Gunneridae</taxon>
        <taxon>Pentapetalae</taxon>
        <taxon>Dilleniales</taxon>
        <taxon>Dilleniaceae</taxon>
        <taxon>Dillenia</taxon>
    </lineage>
</organism>
<reference evidence="1 2" key="1">
    <citation type="submission" date="2023-12" db="EMBL/GenBank/DDBJ databases">
        <title>A high-quality genome assembly for Dillenia turbinata (Dilleniales).</title>
        <authorList>
            <person name="Chanderbali A."/>
        </authorList>
    </citation>
    <scope>NUCLEOTIDE SEQUENCE [LARGE SCALE GENOMIC DNA]</scope>
    <source>
        <strain evidence="1">LSX21</strain>
        <tissue evidence="1">Leaf</tissue>
    </source>
</reference>
<dbReference type="Gene3D" id="3.40.640.10">
    <property type="entry name" value="Type I PLP-dependent aspartate aminotransferase-like (Major domain)"/>
    <property type="match status" value="2"/>
</dbReference>
<gene>
    <name evidence="1" type="ORF">RJ641_034468</name>
</gene>
<dbReference type="Proteomes" id="UP001370490">
    <property type="component" value="Unassembled WGS sequence"/>
</dbReference>